<evidence type="ECO:0000256" key="6">
    <source>
        <dbReference type="ARBA" id="ARBA00023242"/>
    </source>
</evidence>
<feature type="region of interest" description="Disordered" evidence="7">
    <location>
        <begin position="154"/>
        <end position="190"/>
    </location>
</feature>
<comment type="caution">
    <text evidence="9">The sequence shown here is derived from an EMBL/GenBank/DDBJ whole genome shotgun (WGS) entry which is preliminary data.</text>
</comment>
<dbReference type="GO" id="GO:0003677">
    <property type="term" value="F:DNA binding"/>
    <property type="evidence" value="ECO:0007669"/>
    <property type="project" value="UniProtKB-KW"/>
</dbReference>
<evidence type="ECO:0000256" key="4">
    <source>
        <dbReference type="ARBA" id="ARBA00023125"/>
    </source>
</evidence>
<dbReference type="InterPro" id="IPR044607">
    <property type="entry name" value="RKD-like"/>
</dbReference>
<protein>
    <recommendedName>
        <fullName evidence="8">RWP-RK domain-containing protein</fullName>
    </recommendedName>
</protein>
<feature type="domain" description="RWP-RK" evidence="8">
    <location>
        <begin position="293"/>
        <end position="383"/>
    </location>
</feature>
<dbReference type="PROSITE" id="PS51519">
    <property type="entry name" value="RWP_RK"/>
    <property type="match status" value="1"/>
</dbReference>
<feature type="compositionally biased region" description="Low complexity" evidence="7">
    <location>
        <begin position="274"/>
        <end position="297"/>
    </location>
</feature>
<proteinExistence type="predicted"/>
<gene>
    <name evidence="9" type="ORF">COHA_001351</name>
</gene>
<keyword evidence="2" id="KW-0805">Transcription regulation</keyword>
<evidence type="ECO:0000313" key="10">
    <source>
        <dbReference type="Proteomes" id="UP001205105"/>
    </source>
</evidence>
<evidence type="ECO:0000256" key="2">
    <source>
        <dbReference type="ARBA" id="ARBA00023015"/>
    </source>
</evidence>
<feature type="region of interest" description="Disordered" evidence="7">
    <location>
        <begin position="205"/>
        <end position="308"/>
    </location>
</feature>
<dbReference type="GO" id="GO:0003700">
    <property type="term" value="F:DNA-binding transcription factor activity"/>
    <property type="evidence" value="ECO:0007669"/>
    <property type="project" value="InterPro"/>
</dbReference>
<feature type="compositionally biased region" description="Low complexity" evidence="7">
    <location>
        <begin position="240"/>
        <end position="259"/>
    </location>
</feature>
<reference evidence="9" key="1">
    <citation type="submission" date="2020-11" db="EMBL/GenBank/DDBJ databases">
        <title>Chlorella ohadii genome sequencing and assembly.</title>
        <authorList>
            <person name="Murik O."/>
            <person name="Treves H."/>
            <person name="Kedem I."/>
            <person name="Shotland Y."/>
            <person name="Kaplan A."/>
        </authorList>
    </citation>
    <scope>NUCLEOTIDE SEQUENCE</scope>
    <source>
        <strain evidence="9">1</strain>
    </source>
</reference>
<feature type="compositionally biased region" description="Low complexity" evidence="7">
    <location>
        <begin position="205"/>
        <end position="215"/>
    </location>
</feature>
<dbReference type="InterPro" id="IPR003035">
    <property type="entry name" value="RWP-RK_dom"/>
</dbReference>
<accession>A0AAD5H8S9</accession>
<sequence>MATATQALPFDDGGSMLKGLQQDVPSPSGPPSKLHYLSSPQLHTMLSPLPAQPHNLMGVGGWGGGGMTPLNLPLLGPGLTPTPGSIPCLPLMSPGSTTALGLAGLGLGGCTPGRPLEQLHVATDPLSLHCVKVNMLTVDVDEATMDQLMDEGRLPRPCLITPGQLAHGRGGRPPNPLKASSSPAGASPPPLFVPVVGAGAPTTVRLTVSTSRRSLCGTKRPARPGSSGRPPSGIGAGKVSPPASAATSDTTASLDGSGSARSAAAVLHDHEMEGPAASGSGSGSGSRPTSAGRSSGTQAGGGKEEGEGCPRLDLSVKFLEDNGYFDITLQAAAVQLGVGVTTLKKLCRQNGLGRWPYRARCSLRKLRDKMREYFASAPQEEREAADALMEREFGRLAQLNEGVIDDAVKQFRQAMFKLEFKARQQLESAARAAGKRPGSAGSEGDLQAVIHSDPAIRTQAMLHLRRLLAACLDE</sequence>
<keyword evidence="3" id="KW-0175">Coiled coil</keyword>
<dbReference type="PANTHER" id="PTHR46373">
    <property type="entry name" value="PROTEIN RKD4"/>
    <property type="match status" value="1"/>
</dbReference>
<evidence type="ECO:0000259" key="8">
    <source>
        <dbReference type="PROSITE" id="PS51519"/>
    </source>
</evidence>
<keyword evidence="6" id="KW-0539">Nucleus</keyword>
<evidence type="ECO:0000256" key="1">
    <source>
        <dbReference type="ARBA" id="ARBA00004049"/>
    </source>
</evidence>
<organism evidence="9 10">
    <name type="scientific">Chlorella ohadii</name>
    <dbReference type="NCBI Taxonomy" id="2649997"/>
    <lineage>
        <taxon>Eukaryota</taxon>
        <taxon>Viridiplantae</taxon>
        <taxon>Chlorophyta</taxon>
        <taxon>core chlorophytes</taxon>
        <taxon>Trebouxiophyceae</taxon>
        <taxon>Chlorellales</taxon>
        <taxon>Chlorellaceae</taxon>
        <taxon>Chlorella clade</taxon>
        <taxon>Chlorella</taxon>
    </lineage>
</organism>
<evidence type="ECO:0000313" key="9">
    <source>
        <dbReference type="EMBL" id="KAI7844985.1"/>
    </source>
</evidence>
<evidence type="ECO:0000256" key="3">
    <source>
        <dbReference type="ARBA" id="ARBA00023054"/>
    </source>
</evidence>
<keyword evidence="5" id="KW-0804">Transcription</keyword>
<dbReference type="Proteomes" id="UP001205105">
    <property type="component" value="Unassembled WGS sequence"/>
</dbReference>
<comment type="function">
    <text evidence="1">Putative transcription factor.</text>
</comment>
<keyword evidence="10" id="KW-1185">Reference proteome</keyword>
<dbReference type="EMBL" id="JADXDR010000022">
    <property type="protein sequence ID" value="KAI7844985.1"/>
    <property type="molecule type" value="Genomic_DNA"/>
</dbReference>
<dbReference type="PANTHER" id="PTHR46373:SF2">
    <property type="entry name" value="RWP-RK DOMAIN-CONTAINING PROTEIN"/>
    <property type="match status" value="1"/>
</dbReference>
<feature type="region of interest" description="Disordered" evidence="7">
    <location>
        <begin position="1"/>
        <end position="37"/>
    </location>
</feature>
<name>A0AAD5H8S9_9CHLO</name>
<dbReference type="Pfam" id="PF02042">
    <property type="entry name" value="RWP-RK"/>
    <property type="match status" value="1"/>
</dbReference>
<dbReference type="AlphaFoldDB" id="A0AAD5H8S9"/>
<evidence type="ECO:0000256" key="7">
    <source>
        <dbReference type="SAM" id="MobiDB-lite"/>
    </source>
</evidence>
<evidence type="ECO:0000256" key="5">
    <source>
        <dbReference type="ARBA" id="ARBA00023163"/>
    </source>
</evidence>
<keyword evidence="4" id="KW-0238">DNA-binding</keyword>
<feature type="compositionally biased region" description="Low complexity" evidence="7">
    <location>
        <begin position="223"/>
        <end position="233"/>
    </location>
</feature>